<dbReference type="PROSITE" id="PS51007">
    <property type="entry name" value="CYTC"/>
    <property type="match status" value="2"/>
</dbReference>
<evidence type="ECO:0000313" key="7">
    <source>
        <dbReference type="Proteomes" id="UP000199167"/>
    </source>
</evidence>
<evidence type="ECO:0000256" key="2">
    <source>
        <dbReference type="ARBA" id="ARBA00022723"/>
    </source>
</evidence>
<dbReference type="Gene3D" id="1.10.760.10">
    <property type="entry name" value="Cytochrome c-like domain"/>
    <property type="match status" value="2"/>
</dbReference>
<evidence type="ECO:0000256" key="4">
    <source>
        <dbReference type="PROSITE-ProRule" id="PRU00433"/>
    </source>
</evidence>
<reference evidence="6 7" key="1">
    <citation type="submission" date="2016-10" db="EMBL/GenBank/DDBJ databases">
        <authorList>
            <person name="de Groot N.N."/>
        </authorList>
    </citation>
    <scope>NUCLEOTIDE SEQUENCE [LARGE SCALE GENOMIC DNA]</scope>
    <source>
        <strain evidence="6 7">DSM 17925</strain>
    </source>
</reference>
<dbReference type="Pfam" id="PF00034">
    <property type="entry name" value="Cytochrom_C"/>
    <property type="match status" value="2"/>
</dbReference>
<dbReference type="OrthoDB" id="9811281at2"/>
<evidence type="ECO:0000313" key="6">
    <source>
        <dbReference type="EMBL" id="SEW08343.1"/>
    </source>
</evidence>
<dbReference type="EMBL" id="FOIZ01000001">
    <property type="protein sequence ID" value="SEW08343.1"/>
    <property type="molecule type" value="Genomic_DNA"/>
</dbReference>
<evidence type="ECO:0000256" key="3">
    <source>
        <dbReference type="ARBA" id="ARBA00023004"/>
    </source>
</evidence>
<keyword evidence="2 4" id="KW-0479">Metal-binding</keyword>
<name>A0A1I0P4A5_9RHOB</name>
<dbReference type="GO" id="GO:0020037">
    <property type="term" value="F:heme binding"/>
    <property type="evidence" value="ECO:0007669"/>
    <property type="project" value="InterPro"/>
</dbReference>
<dbReference type="GO" id="GO:0046872">
    <property type="term" value="F:metal ion binding"/>
    <property type="evidence" value="ECO:0007669"/>
    <property type="project" value="UniProtKB-KW"/>
</dbReference>
<protein>
    <submittedName>
        <fullName evidence="6">Cytochrome c, mono-and diheme variants</fullName>
    </submittedName>
</protein>
<gene>
    <name evidence="6" type="ORF">SAMN04488515_0971</name>
</gene>
<dbReference type="PANTHER" id="PTHR35008">
    <property type="entry name" value="BLL4482 PROTEIN-RELATED"/>
    <property type="match status" value="1"/>
</dbReference>
<keyword evidence="7" id="KW-1185">Reference proteome</keyword>
<dbReference type="Proteomes" id="UP000199167">
    <property type="component" value="Unassembled WGS sequence"/>
</dbReference>
<dbReference type="GO" id="GO:0009055">
    <property type="term" value="F:electron transfer activity"/>
    <property type="evidence" value="ECO:0007669"/>
    <property type="project" value="InterPro"/>
</dbReference>
<keyword evidence="1 4" id="KW-0349">Heme</keyword>
<feature type="domain" description="Cytochrome c" evidence="5">
    <location>
        <begin position="185"/>
        <end position="291"/>
    </location>
</feature>
<dbReference type="InterPro" id="IPR051459">
    <property type="entry name" value="Cytochrome_c-type_DH"/>
</dbReference>
<evidence type="ECO:0000259" key="5">
    <source>
        <dbReference type="PROSITE" id="PS51007"/>
    </source>
</evidence>
<sequence length="292" mass="30904">MWRRLGTGLGLLLLVGAGVGLWITQADPLPDDALAGLEGDPESGARIFAAAGCASCHIAEDGPADVLSGGKRFATDFGTFVAPNISSDPVAGVGSWDDIALANAILRGVSPDGQQYYPVFPYGAYNKMRDQDVIDLISYMRTLPASDIASQPHDIAFPFSIRRLNGGWKTFAMVDDWTLQDPASDEIAQGRYLVEALGHCAECHTPRNAIGGLDTAAWMTGAPFPAGEGRVPGITPSKLDWSVADIAEYLRSGFTPDFDSAGGEMAAVVRNTAKLTDADRQAIASYLKALPN</sequence>
<dbReference type="PANTHER" id="PTHR35008:SF8">
    <property type="entry name" value="ALCOHOL DEHYDROGENASE CYTOCHROME C SUBUNIT"/>
    <property type="match status" value="1"/>
</dbReference>
<accession>A0A1I0P4A5</accession>
<dbReference type="SUPFAM" id="SSF46626">
    <property type="entry name" value="Cytochrome c"/>
    <property type="match status" value="2"/>
</dbReference>
<feature type="domain" description="Cytochrome c" evidence="5">
    <location>
        <begin position="39"/>
        <end position="144"/>
    </location>
</feature>
<organism evidence="6 7">
    <name type="scientific">Cognatiyoonia koreensis</name>
    <dbReference type="NCBI Taxonomy" id="364200"/>
    <lineage>
        <taxon>Bacteria</taxon>
        <taxon>Pseudomonadati</taxon>
        <taxon>Pseudomonadota</taxon>
        <taxon>Alphaproteobacteria</taxon>
        <taxon>Rhodobacterales</taxon>
        <taxon>Paracoccaceae</taxon>
        <taxon>Cognatiyoonia</taxon>
    </lineage>
</organism>
<dbReference type="InterPro" id="IPR009056">
    <property type="entry name" value="Cyt_c-like_dom"/>
</dbReference>
<dbReference type="InterPro" id="IPR036909">
    <property type="entry name" value="Cyt_c-like_dom_sf"/>
</dbReference>
<evidence type="ECO:0000256" key="1">
    <source>
        <dbReference type="ARBA" id="ARBA00022617"/>
    </source>
</evidence>
<proteinExistence type="predicted"/>
<dbReference type="AlphaFoldDB" id="A0A1I0P4A5"/>
<dbReference type="STRING" id="364200.SAMN04488515_0971"/>
<keyword evidence="3 4" id="KW-0408">Iron</keyword>